<keyword evidence="1" id="KW-1185">Reference proteome</keyword>
<gene>
    <name evidence="2" type="primary">mTerf5</name>
</gene>
<evidence type="ECO:0000313" key="1">
    <source>
        <dbReference type="Proteomes" id="UP000694866"/>
    </source>
</evidence>
<dbReference type="AlphaFoldDB" id="A0A9R1T6A5"/>
<dbReference type="OrthoDB" id="10064535at2759"/>
<sequence>MHRVVAKRIFLKIKLTHDNCHCLRMYSNFIPWKNSLTGYYSTDFRIYKQLVAEKLGVDREHAAMLLRSNRRVIGIPEERITKNCHICQVEEVDFNTSIRDIKFLELSEEDLINRILLLKEMGAQYINTAMLRTCASRVHVVSFKAYTKIPNDDIIAKNMYSHLHEPPPGVPPLSDLNDYMTVKEYRKRCLLHWLKWRLEIPDDNEKLLETFFKRLRYKSFARLRKSFDILHEELGMPVSLIREKKCLSYVSGVDLQKILTHLPDICGVSVKELLKNNLPLLRMTYKSLCLAKFALEDFGVTSEQLLETPKVLLVNSDSLEVGLETISATPELKILIDHPRLLRILLTKDGVQRRLDYLRYLSINHVTVAALGRTKVEFDKYLKSGTYKAKGDEIGLMLKKYFKKSVAEIQEKIEMHPLWKYVDLFTIHTTLHYLMESFDAEDIFKNLPLILHSRDKVEFRLVSLIEMNKQINENNRFTPSQILALCAYEIEKEFHFTGDGVWEKNKILTKSPEALPNETEEWKVSKKISVE</sequence>
<dbReference type="KEGG" id="fas:105267157"/>
<proteinExistence type="predicted"/>
<accession>A0A9R1T6A5</accession>
<reference evidence="2" key="1">
    <citation type="submission" date="2025-08" db="UniProtKB">
        <authorList>
            <consortium name="RefSeq"/>
        </authorList>
    </citation>
    <scope>IDENTIFICATION</scope>
    <source>
        <strain evidence="2">USDA-PBARC FA_bdor</strain>
        <tissue evidence="2">Whole organism</tissue>
    </source>
</reference>
<dbReference type="CTD" id="42182"/>
<name>A0A9R1T6A5_9HYME</name>
<protein>
    <submittedName>
        <fullName evidence="2">Uncharacterized protein mTerf5 isoform X1</fullName>
    </submittedName>
</protein>
<dbReference type="Proteomes" id="UP000694866">
    <property type="component" value="Unplaced"/>
</dbReference>
<dbReference type="GeneID" id="105267157"/>
<organism evidence="1 2">
    <name type="scientific">Fopius arisanus</name>
    <dbReference type="NCBI Taxonomy" id="64838"/>
    <lineage>
        <taxon>Eukaryota</taxon>
        <taxon>Metazoa</taxon>
        <taxon>Ecdysozoa</taxon>
        <taxon>Arthropoda</taxon>
        <taxon>Hexapoda</taxon>
        <taxon>Insecta</taxon>
        <taxon>Pterygota</taxon>
        <taxon>Neoptera</taxon>
        <taxon>Endopterygota</taxon>
        <taxon>Hymenoptera</taxon>
        <taxon>Apocrita</taxon>
        <taxon>Ichneumonoidea</taxon>
        <taxon>Braconidae</taxon>
        <taxon>Opiinae</taxon>
        <taxon>Fopius</taxon>
    </lineage>
</organism>
<evidence type="ECO:0000313" key="2">
    <source>
        <dbReference type="RefSeq" id="XP_011304114.1"/>
    </source>
</evidence>
<dbReference type="RefSeq" id="XP_011304114.1">
    <property type="nucleotide sequence ID" value="XM_011305812.1"/>
</dbReference>